<dbReference type="HOGENOM" id="CLU_026673_11_0_1"/>
<dbReference type="Gene3D" id="3.90.180.10">
    <property type="entry name" value="Medium-chain alcohol dehydrogenases, catalytic domain"/>
    <property type="match status" value="1"/>
</dbReference>
<dbReference type="InterPro" id="IPR013154">
    <property type="entry name" value="ADH-like_N"/>
</dbReference>
<comment type="similarity">
    <text evidence="2">Belongs to the zinc-containing alcohol dehydrogenase family.</text>
</comment>
<dbReference type="STRING" id="685588.A0A067T3E0"/>
<gene>
    <name evidence="7" type="ORF">GALMADRAFT_225704</name>
</gene>
<evidence type="ECO:0000256" key="1">
    <source>
        <dbReference type="ARBA" id="ARBA00001947"/>
    </source>
</evidence>
<evidence type="ECO:0000256" key="2">
    <source>
        <dbReference type="ARBA" id="ARBA00008072"/>
    </source>
</evidence>
<feature type="domain" description="Enoyl reductase (ER)" evidence="6">
    <location>
        <begin position="8"/>
        <end position="360"/>
    </location>
</feature>
<keyword evidence="3" id="KW-0479">Metal-binding</keyword>
<dbReference type="PANTHER" id="PTHR43161">
    <property type="entry name" value="SORBITOL DEHYDROGENASE"/>
    <property type="match status" value="1"/>
</dbReference>
<keyword evidence="8" id="KW-1185">Reference proteome</keyword>
<dbReference type="SUPFAM" id="SSF51735">
    <property type="entry name" value="NAD(P)-binding Rossmann-fold domains"/>
    <property type="match status" value="1"/>
</dbReference>
<dbReference type="GO" id="GO:0005737">
    <property type="term" value="C:cytoplasm"/>
    <property type="evidence" value="ECO:0007669"/>
    <property type="project" value="TreeGrafter"/>
</dbReference>
<dbReference type="EMBL" id="KL142378">
    <property type="protein sequence ID" value="KDR76847.1"/>
    <property type="molecule type" value="Genomic_DNA"/>
</dbReference>
<evidence type="ECO:0000256" key="5">
    <source>
        <dbReference type="ARBA" id="ARBA00023002"/>
    </source>
</evidence>
<dbReference type="GO" id="GO:0046872">
    <property type="term" value="F:metal ion binding"/>
    <property type="evidence" value="ECO:0007669"/>
    <property type="project" value="UniProtKB-KW"/>
</dbReference>
<dbReference type="Pfam" id="PF00107">
    <property type="entry name" value="ADH_zinc_N"/>
    <property type="match status" value="1"/>
</dbReference>
<name>A0A067T3E0_GALM3</name>
<comment type="cofactor">
    <cofactor evidence="1">
        <name>Zn(2+)</name>
        <dbReference type="ChEBI" id="CHEBI:29105"/>
    </cofactor>
</comment>
<evidence type="ECO:0000313" key="8">
    <source>
        <dbReference type="Proteomes" id="UP000027222"/>
    </source>
</evidence>
<evidence type="ECO:0000259" key="6">
    <source>
        <dbReference type="SMART" id="SM00829"/>
    </source>
</evidence>
<dbReference type="SMART" id="SM00829">
    <property type="entry name" value="PKS_ER"/>
    <property type="match status" value="1"/>
</dbReference>
<keyword evidence="4" id="KW-0862">Zinc</keyword>
<dbReference type="InterPro" id="IPR011032">
    <property type="entry name" value="GroES-like_sf"/>
</dbReference>
<proteinExistence type="inferred from homology"/>
<dbReference type="Proteomes" id="UP000027222">
    <property type="component" value="Unassembled WGS sequence"/>
</dbReference>
<dbReference type="Pfam" id="PF08240">
    <property type="entry name" value="ADH_N"/>
    <property type="match status" value="1"/>
</dbReference>
<dbReference type="SUPFAM" id="SSF50129">
    <property type="entry name" value="GroES-like"/>
    <property type="match status" value="1"/>
</dbReference>
<sequence>MKAARYYGPGDVRIEEIAEPQPKHGQVKIKVTSSLVCGSDLHAYLAPMPKFPTKTEAVALSGEKLPITLGHEISGTIVELGPGLDTQQWKVGQNVVIEPLVSCLKTDTCRECAAGTTNICPEANCIGIGGWGGGLSEYIATDIRCVHQLPDGVPLDVGACMEPLAVAWYAVKRSGFKKGDTALISGAGPIGLFLLIVLRSIDSLSNIFITEPTSRRRELAHAHGVTTALDPTGLSGEAVAVEVQKTNGGFGVDFVFDAAGVQISLDAGLASLRPRGVFVNVAGWEKSPKIDMNLILIREIILTGTVCYNGIHPEMLAAVSSGKINGISNLITKKISLEDLVQEGLLTLLHNKDSHVKILVHP</sequence>
<evidence type="ECO:0000313" key="7">
    <source>
        <dbReference type="EMBL" id="KDR76847.1"/>
    </source>
</evidence>
<organism evidence="7 8">
    <name type="scientific">Galerina marginata (strain CBS 339.88)</name>
    <dbReference type="NCBI Taxonomy" id="685588"/>
    <lineage>
        <taxon>Eukaryota</taxon>
        <taxon>Fungi</taxon>
        <taxon>Dikarya</taxon>
        <taxon>Basidiomycota</taxon>
        <taxon>Agaricomycotina</taxon>
        <taxon>Agaricomycetes</taxon>
        <taxon>Agaricomycetidae</taxon>
        <taxon>Agaricales</taxon>
        <taxon>Agaricineae</taxon>
        <taxon>Strophariaceae</taxon>
        <taxon>Galerina</taxon>
    </lineage>
</organism>
<dbReference type="OrthoDB" id="3941538at2759"/>
<dbReference type="Gene3D" id="3.40.50.720">
    <property type="entry name" value="NAD(P)-binding Rossmann-like Domain"/>
    <property type="match status" value="1"/>
</dbReference>
<evidence type="ECO:0000256" key="3">
    <source>
        <dbReference type="ARBA" id="ARBA00022723"/>
    </source>
</evidence>
<dbReference type="CDD" id="cd08233">
    <property type="entry name" value="butanediol_DH_like"/>
    <property type="match status" value="1"/>
</dbReference>
<reference evidence="8" key="1">
    <citation type="journal article" date="2014" name="Proc. Natl. Acad. Sci. U.S.A.">
        <title>Extensive sampling of basidiomycete genomes demonstrates inadequacy of the white-rot/brown-rot paradigm for wood decay fungi.</title>
        <authorList>
            <person name="Riley R."/>
            <person name="Salamov A.A."/>
            <person name="Brown D.W."/>
            <person name="Nagy L.G."/>
            <person name="Floudas D."/>
            <person name="Held B.W."/>
            <person name="Levasseur A."/>
            <person name="Lombard V."/>
            <person name="Morin E."/>
            <person name="Otillar R."/>
            <person name="Lindquist E.A."/>
            <person name="Sun H."/>
            <person name="LaButti K.M."/>
            <person name="Schmutz J."/>
            <person name="Jabbour D."/>
            <person name="Luo H."/>
            <person name="Baker S.E."/>
            <person name="Pisabarro A.G."/>
            <person name="Walton J.D."/>
            <person name="Blanchette R.A."/>
            <person name="Henrissat B."/>
            <person name="Martin F."/>
            <person name="Cullen D."/>
            <person name="Hibbett D.S."/>
            <person name="Grigoriev I.V."/>
        </authorList>
    </citation>
    <scope>NUCLEOTIDE SEQUENCE [LARGE SCALE GENOMIC DNA]</scope>
    <source>
        <strain evidence="8">CBS 339.88</strain>
    </source>
</reference>
<dbReference type="InterPro" id="IPR013149">
    <property type="entry name" value="ADH-like_C"/>
</dbReference>
<dbReference type="PANTHER" id="PTHR43161:SF23">
    <property type="entry name" value="(R,R)-BUTANEDIOL DEHYDROGENASE-RELATED"/>
    <property type="match status" value="1"/>
</dbReference>
<dbReference type="InterPro" id="IPR020843">
    <property type="entry name" value="ER"/>
</dbReference>
<dbReference type="AlphaFoldDB" id="A0A067T3E0"/>
<dbReference type="GO" id="GO:0034079">
    <property type="term" value="P:butanediol biosynthetic process"/>
    <property type="evidence" value="ECO:0007669"/>
    <property type="project" value="TreeGrafter"/>
</dbReference>
<accession>A0A067T3E0</accession>
<dbReference type="InterPro" id="IPR036291">
    <property type="entry name" value="NAD(P)-bd_dom_sf"/>
</dbReference>
<protein>
    <recommendedName>
        <fullName evidence="6">Enoyl reductase (ER) domain-containing protein</fullName>
    </recommendedName>
</protein>
<evidence type="ECO:0000256" key="4">
    <source>
        <dbReference type="ARBA" id="ARBA00022833"/>
    </source>
</evidence>
<keyword evidence="5" id="KW-0560">Oxidoreductase</keyword>
<dbReference type="GO" id="GO:0000721">
    <property type="term" value="F:(R,R)-butanediol dehydrogenase activity"/>
    <property type="evidence" value="ECO:0007669"/>
    <property type="project" value="TreeGrafter"/>
</dbReference>